<evidence type="ECO:0000313" key="3">
    <source>
        <dbReference type="Proteomes" id="UP000009080"/>
    </source>
</evidence>
<dbReference type="HOGENOM" id="CLU_2720950_0_0_6"/>
<keyword evidence="1" id="KW-0732">Signal</keyword>
<evidence type="ECO:0000256" key="1">
    <source>
        <dbReference type="SAM" id="SignalP"/>
    </source>
</evidence>
<proteinExistence type="predicted"/>
<dbReference type="RefSeq" id="WP_015820469.1">
    <property type="nucleotide sequence ID" value="NC_012997.1"/>
</dbReference>
<evidence type="ECO:0008006" key="4">
    <source>
        <dbReference type="Google" id="ProtNLM"/>
    </source>
</evidence>
<dbReference type="eggNOG" id="ENOG5030TA8">
    <property type="taxonomic scope" value="Bacteria"/>
</dbReference>
<protein>
    <recommendedName>
        <fullName evidence="4">Lipoprotein</fullName>
    </recommendedName>
</protein>
<reference evidence="2 3" key="1">
    <citation type="journal article" date="2009" name="PLoS ONE">
        <title>The complete genome of Teredinibacter turnerae T7901: an intracellular endosymbiont of marine wood-boring bivalves (shipworms).</title>
        <authorList>
            <person name="Yang J.C."/>
            <person name="Madupu R."/>
            <person name="Durkin A.S."/>
            <person name="Ekborg N.A."/>
            <person name="Pedamallu C.S."/>
            <person name="Hostetler J.B."/>
            <person name="Radune D."/>
            <person name="Toms B.S."/>
            <person name="Henrissat B."/>
            <person name="Coutinho P.M."/>
            <person name="Schwarz S."/>
            <person name="Field L."/>
            <person name="Trindade-Silva A.E."/>
            <person name="Soares C.A.G."/>
            <person name="Elshahawi S."/>
            <person name="Hanora A."/>
            <person name="Schmidt E.W."/>
            <person name="Haygood M.G."/>
            <person name="Posfai J."/>
            <person name="Benner J."/>
            <person name="Madinger C."/>
            <person name="Nove J."/>
            <person name="Anton B."/>
            <person name="Chaudhary K."/>
            <person name="Foster J."/>
            <person name="Holman A."/>
            <person name="Kumar S."/>
            <person name="Lessard P.A."/>
            <person name="Luyten Y.A."/>
            <person name="Slatko B."/>
            <person name="Wood N."/>
            <person name="Wu B."/>
            <person name="Teplitski M."/>
            <person name="Mougous J.D."/>
            <person name="Ward N."/>
            <person name="Eisen J.A."/>
            <person name="Badger J.H."/>
            <person name="Distel D.L."/>
        </authorList>
    </citation>
    <scope>NUCLEOTIDE SEQUENCE [LARGE SCALE GENOMIC DNA]</scope>
    <source>
        <strain evidence="3">ATCC 39867 / T7901</strain>
    </source>
</reference>
<gene>
    <name evidence="2" type="ordered locus">TERTU_0757</name>
</gene>
<accession>C5BPE7</accession>
<feature type="signal peptide" evidence="1">
    <location>
        <begin position="1"/>
        <end position="22"/>
    </location>
</feature>
<name>C5BPE7_TERTT</name>
<sequence length="72" mass="7805">MRTSSRKTFSLVSLVASLLVCASVSPFTFADEADQQTEEMTVMGAMHTPLVEDADLQVSTDENIQDIPVVAE</sequence>
<dbReference type="Proteomes" id="UP000009080">
    <property type="component" value="Chromosome"/>
</dbReference>
<keyword evidence="3" id="KW-1185">Reference proteome</keyword>
<evidence type="ECO:0000313" key="2">
    <source>
        <dbReference type="EMBL" id="ACR14354.1"/>
    </source>
</evidence>
<dbReference type="EMBL" id="CP001614">
    <property type="protein sequence ID" value="ACR14354.1"/>
    <property type="molecule type" value="Genomic_DNA"/>
</dbReference>
<organism evidence="2 3">
    <name type="scientific">Teredinibacter turnerae (strain ATCC 39867 / T7901)</name>
    <dbReference type="NCBI Taxonomy" id="377629"/>
    <lineage>
        <taxon>Bacteria</taxon>
        <taxon>Pseudomonadati</taxon>
        <taxon>Pseudomonadota</taxon>
        <taxon>Gammaproteobacteria</taxon>
        <taxon>Cellvibrionales</taxon>
        <taxon>Cellvibrionaceae</taxon>
        <taxon>Teredinibacter</taxon>
    </lineage>
</organism>
<feature type="chain" id="PRO_5002949025" description="Lipoprotein" evidence="1">
    <location>
        <begin position="23"/>
        <end position="72"/>
    </location>
</feature>
<dbReference type="AlphaFoldDB" id="C5BPE7"/>
<dbReference type="KEGG" id="ttu:TERTU_0757"/>